<gene>
    <name evidence="2" type="ORF">FLL46_25355</name>
</gene>
<dbReference type="OrthoDB" id="6708408at2"/>
<proteinExistence type="predicted"/>
<dbReference type="InterPro" id="IPR026387">
    <property type="entry name" value="OMP_w_GlyGly"/>
</dbReference>
<evidence type="ECO:0000313" key="3">
    <source>
        <dbReference type="Proteomes" id="UP000315439"/>
    </source>
</evidence>
<dbReference type="NCBIfam" id="TIGR04219">
    <property type="entry name" value="OMP_w_GlyGly"/>
    <property type="match status" value="1"/>
</dbReference>
<evidence type="ECO:0000256" key="1">
    <source>
        <dbReference type="SAM" id="SignalP"/>
    </source>
</evidence>
<feature type="chain" id="PRO_5022182456" evidence="1">
    <location>
        <begin position="22"/>
        <end position="255"/>
    </location>
</feature>
<reference evidence="2 3" key="1">
    <citation type="submission" date="2019-07" db="EMBL/GenBank/DDBJ databases">
        <title>Draft genome for Aliikangiella sp. M105.</title>
        <authorList>
            <person name="Wang G."/>
        </authorList>
    </citation>
    <scope>NUCLEOTIDE SEQUENCE [LARGE SCALE GENOMIC DNA]</scope>
    <source>
        <strain evidence="2 3">M105</strain>
    </source>
</reference>
<comment type="caution">
    <text evidence="2">The sequence shown here is derived from an EMBL/GenBank/DDBJ whole genome shotgun (WGS) entry which is preliminary data.</text>
</comment>
<name>A0A545TWD4_9GAMM</name>
<keyword evidence="3" id="KW-1185">Reference proteome</keyword>
<dbReference type="RefSeq" id="WP_142935007.1">
    <property type="nucleotide sequence ID" value="NZ_ML660172.1"/>
</dbReference>
<dbReference type="AlphaFoldDB" id="A0A545TWD4"/>
<dbReference type="EMBL" id="VIKS01000016">
    <property type="protein sequence ID" value="TQV81481.1"/>
    <property type="molecule type" value="Genomic_DNA"/>
</dbReference>
<sequence length="255" mass="27989">MKKVLGALAIASVTLAPAAYADIAGFEVGAYQWTPDYTGTISSDSGSVLGSSIDIQNDLGFDDDSHNVIWASLEHPVPFLPNIKVVSSDLDNAASSTLTREIVFGGETYSVNEAVSTTFDTSNTEFTFYYEILDNWINLDLGLTLRKYDGEVRLVTPATGSNLNEFEELDFTLPLLYASGRIDLPFTGFFIDGQLNIISYDDDSVSDTSIAFGYESDWGLGAKAGYRMFDLDVEEDSFKGDLEFDGAYISVFYHF</sequence>
<accession>A0A545TWD4</accession>
<evidence type="ECO:0000313" key="2">
    <source>
        <dbReference type="EMBL" id="TQV81481.1"/>
    </source>
</evidence>
<organism evidence="2 3">
    <name type="scientific">Aliikangiella coralliicola</name>
    <dbReference type="NCBI Taxonomy" id="2592383"/>
    <lineage>
        <taxon>Bacteria</taxon>
        <taxon>Pseudomonadati</taxon>
        <taxon>Pseudomonadota</taxon>
        <taxon>Gammaproteobacteria</taxon>
        <taxon>Oceanospirillales</taxon>
        <taxon>Pleioneaceae</taxon>
        <taxon>Aliikangiella</taxon>
    </lineage>
</organism>
<dbReference type="Proteomes" id="UP000315439">
    <property type="component" value="Unassembled WGS sequence"/>
</dbReference>
<feature type="signal peptide" evidence="1">
    <location>
        <begin position="1"/>
        <end position="21"/>
    </location>
</feature>
<protein>
    <submittedName>
        <fullName evidence="2">TIGR04219 family outer membrane beta-barrel protein</fullName>
    </submittedName>
</protein>
<keyword evidence="1" id="KW-0732">Signal</keyword>